<name>A0ABV5GDV0_9FLAO</name>
<proteinExistence type="predicted"/>
<dbReference type="RefSeq" id="WP_290286281.1">
    <property type="nucleotide sequence ID" value="NZ_JAUFQN010000019.1"/>
</dbReference>
<dbReference type="EMBL" id="JBHMFB010000016">
    <property type="protein sequence ID" value="MFB9089300.1"/>
    <property type="molecule type" value="Genomic_DNA"/>
</dbReference>
<feature type="coiled-coil region" evidence="1">
    <location>
        <begin position="36"/>
        <end position="70"/>
    </location>
</feature>
<keyword evidence="2" id="KW-0812">Transmembrane</keyword>
<sequence>MKGRKLMITAVVAFIGFILLAFSVYLLYKNTSTSIAAQKQKELDEAIKQIEVLHAEIVEKDKVVEAAEQKTKTLESNSFNQPFGQNLPIIEIVDNDLNEGNTTSGNGKRVHKLMYHHQLRFYLLNAGKNSLKDVIFSIKDIYNDPKERSKKSKSNGKYDYMGQSVDGDEIGTYENIELQTLNLKSKKLIYTSNLPGSFGVGDYTYNVVVEWNQGFYQMKINIEEIEGVLKYKYEFYDVSGNPINYKGLELNVKN</sequence>
<feature type="transmembrane region" description="Helical" evidence="2">
    <location>
        <begin position="7"/>
        <end position="28"/>
    </location>
</feature>
<protein>
    <submittedName>
        <fullName evidence="3">Uncharacterized protein</fullName>
    </submittedName>
</protein>
<comment type="caution">
    <text evidence="3">The sequence shown here is derived from an EMBL/GenBank/DDBJ whole genome shotgun (WGS) entry which is preliminary data.</text>
</comment>
<keyword evidence="2" id="KW-0472">Membrane</keyword>
<evidence type="ECO:0000256" key="2">
    <source>
        <dbReference type="SAM" id="Phobius"/>
    </source>
</evidence>
<evidence type="ECO:0000256" key="1">
    <source>
        <dbReference type="SAM" id="Coils"/>
    </source>
</evidence>
<evidence type="ECO:0000313" key="4">
    <source>
        <dbReference type="Proteomes" id="UP001589576"/>
    </source>
</evidence>
<dbReference type="Proteomes" id="UP001589576">
    <property type="component" value="Unassembled WGS sequence"/>
</dbReference>
<accession>A0ABV5GDV0</accession>
<evidence type="ECO:0000313" key="3">
    <source>
        <dbReference type="EMBL" id="MFB9089300.1"/>
    </source>
</evidence>
<gene>
    <name evidence="3" type="ORF">ACFFUU_06790</name>
</gene>
<keyword evidence="1" id="KW-0175">Coiled coil</keyword>
<organism evidence="3 4">
    <name type="scientific">Flavobacterium paronense</name>
    <dbReference type="NCBI Taxonomy" id="1392775"/>
    <lineage>
        <taxon>Bacteria</taxon>
        <taxon>Pseudomonadati</taxon>
        <taxon>Bacteroidota</taxon>
        <taxon>Flavobacteriia</taxon>
        <taxon>Flavobacteriales</taxon>
        <taxon>Flavobacteriaceae</taxon>
        <taxon>Flavobacterium</taxon>
    </lineage>
</organism>
<keyword evidence="2" id="KW-1133">Transmembrane helix</keyword>
<keyword evidence="4" id="KW-1185">Reference proteome</keyword>
<reference evidence="3 4" key="1">
    <citation type="submission" date="2024-09" db="EMBL/GenBank/DDBJ databases">
        <authorList>
            <person name="Sun Q."/>
            <person name="Mori K."/>
        </authorList>
    </citation>
    <scope>NUCLEOTIDE SEQUENCE [LARGE SCALE GENOMIC DNA]</scope>
    <source>
        <strain evidence="3 4">CECT 8460</strain>
    </source>
</reference>